<protein>
    <submittedName>
        <fullName evidence="2">Uncharacterized protein At2g05030</fullName>
    </submittedName>
</protein>
<dbReference type="EMBL" id="AC007211">
    <property type="protein sequence ID" value="AAD25593.1"/>
    <property type="molecule type" value="Genomic_DNA"/>
</dbReference>
<feature type="region of interest" description="Disordered" evidence="1">
    <location>
        <begin position="54"/>
        <end position="122"/>
    </location>
</feature>
<dbReference type="EMBL" id="DQ446471">
    <property type="protein sequence ID" value="ABE65428.1"/>
    <property type="molecule type" value="Genomic_DNA"/>
</dbReference>
<dbReference type="PIR" id="E84464">
    <property type="entry name" value="E84464"/>
</dbReference>
<evidence type="ECO:0000313" key="3">
    <source>
        <dbReference type="EMBL" id="ABE65428.1"/>
    </source>
</evidence>
<reference evidence="2" key="3">
    <citation type="submission" date="2000-03" db="EMBL/GenBank/DDBJ databases">
        <authorList>
            <person name="Lin X."/>
        </authorList>
    </citation>
    <scope>NUCLEOTIDE SEQUENCE</scope>
</reference>
<reference key="1">
    <citation type="journal article" date="1999" name="Nature">
        <title>Sequence and analysis of chromosome 2 of the plant Arabidopsis thaliana.</title>
        <authorList>
            <person name="Lin X."/>
            <person name="Kaul S."/>
            <person name="Rounsley S."/>
            <person name="Shea T.P."/>
            <person name="Benito M.I."/>
            <person name="Town C.D."/>
            <person name="Fujii C.Y."/>
            <person name="Mason T."/>
            <person name="Bowman C.L."/>
            <person name="Barnstead M."/>
            <person name="Feldblyum T.V."/>
            <person name="Buell C.R."/>
            <person name="Ketchum K.A."/>
            <person name="Lee J."/>
            <person name="Ronning C.M."/>
            <person name="Koo H.L."/>
            <person name="Moffat K.S."/>
            <person name="Cronin L.A."/>
            <person name="Shen M."/>
            <person name="Pai G."/>
            <person name="Van Aken S."/>
            <person name="Umayam L."/>
            <person name="Tallon L.J."/>
            <person name="Gill J.E."/>
            <person name="Adams M.D."/>
            <person name="Carrera A.J."/>
            <person name="Creasy T.H."/>
            <person name="Goodman H.M."/>
            <person name="Somerville C.R."/>
            <person name="Copenhaver G.P."/>
            <person name="Preuss D."/>
            <person name="Nierman W.C."/>
            <person name="White O."/>
            <person name="Eisen J.A."/>
            <person name="Salzberg S.L."/>
            <person name="Fraser C.M."/>
            <person name="Venter J.C."/>
        </authorList>
    </citation>
    <scope>NUCLEOTIDE SEQUENCE [LARGE SCALE GENOMIC DNA]</scope>
    <source>
        <strain>cv. Columbia</strain>
    </source>
</reference>
<gene>
    <name evidence="3" type="ordered locus">At2g05030</name>
</gene>
<proteinExistence type="predicted"/>
<feature type="region of interest" description="Disordered" evidence="1">
    <location>
        <begin position="1"/>
        <end position="26"/>
    </location>
</feature>
<dbReference type="AlphaFoldDB" id="Q9SI23"/>
<reference evidence="2" key="4">
    <citation type="submission" date="2002-02" db="EMBL/GenBank/DDBJ databases">
        <authorList>
            <person name="Town C.D."/>
            <person name="Kaul S."/>
        </authorList>
    </citation>
    <scope>NUCLEOTIDE SEQUENCE</scope>
</reference>
<reference evidence="2" key="2">
    <citation type="submission" date="1999-04" db="EMBL/GenBank/DDBJ databases">
        <title>Arabidopsis thaliana chromosome 2 BAC F1O13 genomic sequence.</title>
        <authorList>
            <person name="Town C.D."/>
            <person name="Haas B.J."/>
            <person name="Wu D."/>
            <person name="Maiti R."/>
            <person name="Hannick L.I."/>
            <person name="Chan A.P."/>
            <person name="Tallon L.J."/>
            <person name="Rooney T."/>
            <person name="Utterback T.R."/>
            <person name="VanAken S.E."/>
            <person name="Feldblyum T.V."/>
            <person name="White O."/>
            <person name="Fraser C.M."/>
        </authorList>
    </citation>
    <scope>NUCLEOTIDE SEQUENCE</scope>
</reference>
<accession>Q9SI23</accession>
<feature type="compositionally biased region" description="Basic and acidic residues" evidence="1">
    <location>
        <begin position="78"/>
        <end position="117"/>
    </location>
</feature>
<name>Q9SI23_ARATH</name>
<evidence type="ECO:0000256" key="1">
    <source>
        <dbReference type="SAM" id="MobiDB-lite"/>
    </source>
</evidence>
<feature type="compositionally biased region" description="Basic and acidic residues" evidence="1">
    <location>
        <begin position="59"/>
        <end position="71"/>
    </location>
</feature>
<evidence type="ECO:0000313" key="2">
    <source>
        <dbReference type="EMBL" id="AAD25593.1"/>
    </source>
</evidence>
<organism evidence="2">
    <name type="scientific">Arabidopsis thaliana</name>
    <name type="common">Mouse-ear cress</name>
    <dbReference type="NCBI Taxonomy" id="3702"/>
    <lineage>
        <taxon>Eukaryota</taxon>
        <taxon>Viridiplantae</taxon>
        <taxon>Streptophyta</taxon>
        <taxon>Embryophyta</taxon>
        <taxon>Tracheophyta</taxon>
        <taxon>Spermatophyta</taxon>
        <taxon>Magnoliopsida</taxon>
        <taxon>eudicotyledons</taxon>
        <taxon>Gunneridae</taxon>
        <taxon>Pentapetalae</taxon>
        <taxon>rosids</taxon>
        <taxon>malvids</taxon>
        <taxon>Brassicales</taxon>
        <taxon>Brassicaceae</taxon>
        <taxon>Camelineae</taxon>
        <taxon>Arabidopsis</taxon>
    </lineage>
</organism>
<sequence>MVQTRSQDDSKDKGKEVEGANPLEERMLRLESMMDAHSKEMMKHMAEMTMVMSRSTAHKLREEHSSGERSLPRSSTSTDDRVGYQDHRRDQGQDQDHRRDQQQNQDHRRDNRLDQVRYEPQQQHYGNLTRLGKIDLPRFDGTGIKEWLFKVEEFFGIDFTPADLKVKMVAIHFDSHAATWHHSFMQSGVGLEVLYDWPGYVRLLK</sequence>
<reference evidence="3" key="5">
    <citation type="submission" date="2006-03" db="EMBL/GenBank/DDBJ databases">
        <authorList>
            <person name="Underwood B.A."/>
            <person name="Xiao Y."/>
            <person name="Moskal W."/>
            <person name="Monaghan E."/>
            <person name="Wang W."/>
            <person name="Redman J."/>
            <person name="Wu H.C."/>
            <person name="Utterback T."/>
            <person name="Town C.D."/>
        </authorList>
    </citation>
    <scope>NUCLEOTIDE SEQUENCE</scope>
</reference>